<dbReference type="Gene3D" id="3.30.1370.10">
    <property type="entry name" value="K Homology domain, type 1"/>
    <property type="match status" value="1"/>
</dbReference>
<dbReference type="Proteomes" id="UP000053562">
    <property type="component" value="Unassembled WGS sequence"/>
</dbReference>
<dbReference type="Pfam" id="PF22675">
    <property type="entry name" value="KH-I_KHDC4-BBP"/>
    <property type="match status" value="1"/>
</dbReference>
<evidence type="ECO:0000259" key="2">
    <source>
        <dbReference type="Pfam" id="PF22675"/>
    </source>
</evidence>
<dbReference type="SUPFAM" id="SSF54791">
    <property type="entry name" value="Eukaryotic type KH-domain (KH-domain type I)"/>
    <property type="match status" value="1"/>
</dbReference>
<name>A0A0J9V469_PLAVI</name>
<dbReference type="OrthoDB" id="377772at2759"/>
<dbReference type="InterPro" id="IPR036612">
    <property type="entry name" value="KH_dom_type_1_sf"/>
</dbReference>
<dbReference type="EMBL" id="KQ234274">
    <property type="protein sequence ID" value="KMZ80763.1"/>
    <property type="molecule type" value="Genomic_DNA"/>
</dbReference>
<feature type="region of interest" description="Disordered" evidence="1">
    <location>
        <begin position="1"/>
        <end position="32"/>
    </location>
</feature>
<accession>A0A0J9V469</accession>
<dbReference type="AlphaFoldDB" id="A0A0J9V469"/>
<dbReference type="InterPro" id="IPR012677">
    <property type="entry name" value="Nucleotide-bd_a/b_plait_sf"/>
</dbReference>
<evidence type="ECO:0000313" key="3">
    <source>
        <dbReference type="EMBL" id="KMZ80763.1"/>
    </source>
</evidence>
<dbReference type="Gene3D" id="3.30.70.330">
    <property type="match status" value="1"/>
</dbReference>
<dbReference type="GO" id="GO:0003723">
    <property type="term" value="F:RNA binding"/>
    <property type="evidence" value="ECO:0007669"/>
    <property type="project" value="InterPro"/>
</dbReference>
<sequence length="496" mass="54950">MNNHQAVKQQMNPKGSKEQNRMVAPNSNMPGGMRDLAYHRNNGNNEMGKMNMNANGQQHNAGSSNTYNSNSINNNNYSLGLYIDNPQNAFVFDENDLKTLFSHYKGAKNIRILNDKAAAQITFNDKNMIQQVRKDINGLTITDIGTIRCIILNEGKIVEQFLPFSANDPASAQQKGGSNQSGDSTVDMLKKLANLLQPERAMDSSMAPKMGDNGGLSATGSVNMGASIATNVGMGGNMPTNANMGGVITTNANVMRIANVSANVSANPMPGKNQVKNKMGNHAIYNNGGSHFNQAHMNKGEPGENNPYATKRLSRIELIDIFGFPVEFDVMKKILGKNNSNISYIKEQTNNSVSIEIKGKPFNEAPIVERMHVSVSSDDLIGYKKATELIVKLLNSIFEEFYDFCYEKNYPVPENLSFKRHEYMYNPDGSTKYVGFKDKWHVMKDSYRTDYSFRKNKGLQKNDKDKRMHGGAFGGHPNLSIGYANQNAPQGDFKEM</sequence>
<evidence type="ECO:0000313" key="4">
    <source>
        <dbReference type="Proteomes" id="UP000053562"/>
    </source>
</evidence>
<feature type="compositionally biased region" description="Polar residues" evidence="1">
    <location>
        <begin position="1"/>
        <end position="13"/>
    </location>
</feature>
<organism evidence="3 4">
    <name type="scientific">Plasmodium vivax India VII</name>
    <dbReference type="NCBI Taxonomy" id="1077284"/>
    <lineage>
        <taxon>Eukaryota</taxon>
        <taxon>Sar</taxon>
        <taxon>Alveolata</taxon>
        <taxon>Apicomplexa</taxon>
        <taxon>Aconoidasida</taxon>
        <taxon>Haemosporida</taxon>
        <taxon>Plasmodiidae</taxon>
        <taxon>Plasmodium</taxon>
        <taxon>Plasmodium (Plasmodium)</taxon>
    </lineage>
</organism>
<proteinExistence type="predicted"/>
<gene>
    <name evidence="3" type="ORF">PVIIG_03130</name>
</gene>
<reference evidence="3 4" key="1">
    <citation type="submission" date="2011-08" db="EMBL/GenBank/DDBJ databases">
        <title>The Genome Sequence of Plasmodium vivax India VII.</title>
        <authorList>
            <consortium name="The Broad Institute Genome Sequencing Platform"/>
            <consortium name="The Broad Institute Genome Sequencing Center for Infectious Disease"/>
            <person name="Neafsey D."/>
            <person name="Carlton J."/>
            <person name="Barnwell J."/>
            <person name="Collins W."/>
            <person name="Escalante A."/>
            <person name="Mullikin J."/>
            <person name="Saul A."/>
            <person name="Guigo R."/>
            <person name="Camara F."/>
            <person name="Young S.K."/>
            <person name="Zeng Q."/>
            <person name="Gargeya S."/>
            <person name="Fitzgerald M."/>
            <person name="Haas B."/>
            <person name="Abouelleil A."/>
            <person name="Alvarado L."/>
            <person name="Arachchi H.M."/>
            <person name="Berlin A."/>
            <person name="Brown A."/>
            <person name="Chapman S.B."/>
            <person name="Chen Z."/>
            <person name="Dunbar C."/>
            <person name="Freedman E."/>
            <person name="Gearin G."/>
            <person name="Gellesch M."/>
            <person name="Goldberg J."/>
            <person name="Griggs A."/>
            <person name="Gujja S."/>
            <person name="Heiman D."/>
            <person name="Howarth C."/>
            <person name="Larson L."/>
            <person name="Lui A."/>
            <person name="MacDonald P.J.P."/>
            <person name="Montmayeur A."/>
            <person name="Murphy C."/>
            <person name="Neiman D."/>
            <person name="Pearson M."/>
            <person name="Priest M."/>
            <person name="Roberts A."/>
            <person name="Saif S."/>
            <person name="Shea T."/>
            <person name="Shenoy N."/>
            <person name="Sisk P."/>
            <person name="Stolte C."/>
            <person name="Sykes S."/>
            <person name="Wortman J."/>
            <person name="Nusbaum C."/>
            <person name="Birren B."/>
        </authorList>
    </citation>
    <scope>NUCLEOTIDE SEQUENCE [LARGE SCALE GENOMIC DNA]</scope>
    <source>
        <strain evidence="3 4">India VII</strain>
    </source>
</reference>
<dbReference type="InterPro" id="IPR055256">
    <property type="entry name" value="KH_1_KHDC4/BBP-like"/>
</dbReference>
<feature type="domain" description="KHDC4/BBP-like KH-domain type I" evidence="2">
    <location>
        <begin position="327"/>
        <end position="395"/>
    </location>
</feature>
<feature type="region of interest" description="Disordered" evidence="1">
    <location>
        <begin position="458"/>
        <end position="496"/>
    </location>
</feature>
<dbReference type="InterPro" id="IPR035979">
    <property type="entry name" value="RBD_domain_sf"/>
</dbReference>
<dbReference type="SUPFAM" id="SSF54928">
    <property type="entry name" value="RNA-binding domain, RBD"/>
    <property type="match status" value="1"/>
</dbReference>
<protein>
    <recommendedName>
        <fullName evidence="2">KHDC4/BBP-like KH-domain type I domain-containing protein</fullName>
    </recommendedName>
</protein>
<evidence type="ECO:0000256" key="1">
    <source>
        <dbReference type="SAM" id="MobiDB-lite"/>
    </source>
</evidence>